<dbReference type="SMART" id="SM00862">
    <property type="entry name" value="Trans_reg_C"/>
    <property type="match status" value="1"/>
</dbReference>
<gene>
    <name evidence="8" type="ORF">SSP531S_11650</name>
</gene>
<feature type="modified residue" description="4-aspartylphosphate" evidence="4">
    <location>
        <position position="93"/>
    </location>
</feature>
<dbReference type="Pfam" id="PF00072">
    <property type="entry name" value="Response_reg"/>
    <property type="match status" value="1"/>
</dbReference>
<dbReference type="AlphaFoldDB" id="A0A388ST80"/>
<sequence length="263" mass="29049">MEVRKYTRGGAVGVHAAQPARSGYVRRSRSGGTLPGRTVAETGRFRVLVVEDSAELAEERVRELRRQGYVASRVESGAKALSAHTQADLVLLDLDLPDIDGLEVCRLIREVDDKPIVSLTARDNELDRVLALQAGADDCVVVSCGLREIMARIEAVLRRVYPRPEREPVLSVGPLRIDGATREIRLHGEPVDVTAKEFELLHMLAANSESVVSRKELMARVWGSRWGDSSRTIDTHVRSLRAKLGSHGWIITVRGVGYRMGRG</sequence>
<dbReference type="GO" id="GO:0006355">
    <property type="term" value="P:regulation of DNA-templated transcription"/>
    <property type="evidence" value="ECO:0007669"/>
    <property type="project" value="InterPro"/>
</dbReference>
<evidence type="ECO:0000313" key="8">
    <source>
        <dbReference type="EMBL" id="GBP99768.1"/>
    </source>
</evidence>
<dbReference type="PANTHER" id="PTHR48111">
    <property type="entry name" value="REGULATOR OF RPOS"/>
    <property type="match status" value="1"/>
</dbReference>
<evidence type="ECO:0000256" key="5">
    <source>
        <dbReference type="PROSITE-ProRule" id="PRU01091"/>
    </source>
</evidence>
<proteinExistence type="predicted"/>
<dbReference type="PANTHER" id="PTHR48111:SF40">
    <property type="entry name" value="PHOSPHATE REGULON TRANSCRIPTIONAL REGULATORY PROTEIN PHOB"/>
    <property type="match status" value="1"/>
</dbReference>
<dbReference type="Pfam" id="PF00486">
    <property type="entry name" value="Trans_reg_C"/>
    <property type="match status" value="1"/>
</dbReference>
<dbReference type="GO" id="GO:0000156">
    <property type="term" value="F:phosphorelay response regulator activity"/>
    <property type="evidence" value="ECO:0007669"/>
    <property type="project" value="TreeGrafter"/>
</dbReference>
<feature type="domain" description="Response regulatory" evidence="6">
    <location>
        <begin position="46"/>
        <end position="157"/>
    </location>
</feature>
<protein>
    <submittedName>
        <fullName evidence="8">DNA-binding response regulator</fullName>
    </submittedName>
</protein>
<dbReference type="SMART" id="SM00448">
    <property type="entry name" value="REC"/>
    <property type="match status" value="1"/>
</dbReference>
<dbReference type="PROSITE" id="PS51755">
    <property type="entry name" value="OMPR_PHOB"/>
    <property type="match status" value="1"/>
</dbReference>
<evidence type="ECO:0000259" key="7">
    <source>
        <dbReference type="PROSITE" id="PS51755"/>
    </source>
</evidence>
<organism evidence="8 9">
    <name type="scientific">Streptomyces spongiicola</name>
    <dbReference type="NCBI Taxonomy" id="1690221"/>
    <lineage>
        <taxon>Bacteria</taxon>
        <taxon>Bacillati</taxon>
        <taxon>Actinomycetota</taxon>
        <taxon>Actinomycetes</taxon>
        <taxon>Kitasatosporales</taxon>
        <taxon>Streptomycetaceae</taxon>
        <taxon>Streptomyces</taxon>
    </lineage>
</organism>
<evidence type="ECO:0000256" key="3">
    <source>
        <dbReference type="ARBA" id="ARBA00023125"/>
    </source>
</evidence>
<dbReference type="InterPro" id="IPR039420">
    <property type="entry name" value="WalR-like"/>
</dbReference>
<dbReference type="InterPro" id="IPR001789">
    <property type="entry name" value="Sig_transdc_resp-reg_receiver"/>
</dbReference>
<dbReference type="Gene3D" id="6.10.250.690">
    <property type="match status" value="1"/>
</dbReference>
<dbReference type="InterPro" id="IPR036388">
    <property type="entry name" value="WH-like_DNA-bd_sf"/>
</dbReference>
<dbReference type="EMBL" id="BGZL01000003">
    <property type="protein sequence ID" value="GBP99768.1"/>
    <property type="molecule type" value="Genomic_DNA"/>
</dbReference>
<dbReference type="InterPro" id="IPR016032">
    <property type="entry name" value="Sig_transdc_resp-reg_C-effctor"/>
</dbReference>
<keyword evidence="1 4" id="KW-0597">Phosphoprotein</keyword>
<dbReference type="InterPro" id="IPR011006">
    <property type="entry name" value="CheY-like_superfamily"/>
</dbReference>
<evidence type="ECO:0000256" key="4">
    <source>
        <dbReference type="PROSITE-ProRule" id="PRU00169"/>
    </source>
</evidence>
<accession>A0A388ST80</accession>
<dbReference type="SUPFAM" id="SSF52172">
    <property type="entry name" value="CheY-like"/>
    <property type="match status" value="1"/>
</dbReference>
<dbReference type="CDD" id="cd00383">
    <property type="entry name" value="trans_reg_C"/>
    <property type="match status" value="1"/>
</dbReference>
<evidence type="ECO:0000256" key="1">
    <source>
        <dbReference type="ARBA" id="ARBA00022553"/>
    </source>
</evidence>
<dbReference type="SUPFAM" id="SSF46894">
    <property type="entry name" value="C-terminal effector domain of the bipartite response regulators"/>
    <property type="match status" value="1"/>
</dbReference>
<keyword evidence="3 5" id="KW-0238">DNA-binding</keyword>
<dbReference type="Gene3D" id="3.40.50.2300">
    <property type="match status" value="1"/>
</dbReference>
<dbReference type="PROSITE" id="PS50110">
    <property type="entry name" value="RESPONSE_REGULATORY"/>
    <property type="match status" value="1"/>
</dbReference>
<feature type="domain" description="OmpR/PhoB-type" evidence="7">
    <location>
        <begin position="167"/>
        <end position="262"/>
    </location>
</feature>
<dbReference type="Proteomes" id="UP000265354">
    <property type="component" value="Unassembled WGS sequence"/>
</dbReference>
<evidence type="ECO:0000259" key="6">
    <source>
        <dbReference type="PROSITE" id="PS50110"/>
    </source>
</evidence>
<dbReference type="GO" id="GO:0005829">
    <property type="term" value="C:cytosol"/>
    <property type="evidence" value="ECO:0007669"/>
    <property type="project" value="TreeGrafter"/>
</dbReference>
<name>A0A388ST80_9ACTN</name>
<dbReference type="GO" id="GO:0000976">
    <property type="term" value="F:transcription cis-regulatory region binding"/>
    <property type="evidence" value="ECO:0007669"/>
    <property type="project" value="TreeGrafter"/>
</dbReference>
<evidence type="ECO:0000256" key="2">
    <source>
        <dbReference type="ARBA" id="ARBA00023012"/>
    </source>
</evidence>
<dbReference type="InterPro" id="IPR001867">
    <property type="entry name" value="OmpR/PhoB-type_DNA-bd"/>
</dbReference>
<comment type="caution">
    <text evidence="8">The sequence shown here is derived from an EMBL/GenBank/DDBJ whole genome shotgun (WGS) entry which is preliminary data.</text>
</comment>
<feature type="DNA-binding region" description="OmpR/PhoB-type" evidence="5">
    <location>
        <begin position="167"/>
        <end position="262"/>
    </location>
</feature>
<reference evidence="8 9" key="1">
    <citation type="submission" date="2018-07" db="EMBL/GenBank/DDBJ databases">
        <title>Whole Genome Shotgun Sequence of Streptomyces spongiicola strain 531S.</title>
        <authorList>
            <person name="Dohra H."/>
            <person name="Kodani S."/>
        </authorList>
    </citation>
    <scope>NUCLEOTIDE SEQUENCE [LARGE SCALE GENOMIC DNA]</scope>
    <source>
        <strain evidence="8 9">531S</strain>
    </source>
</reference>
<dbReference type="Gene3D" id="1.10.10.10">
    <property type="entry name" value="Winged helix-like DNA-binding domain superfamily/Winged helix DNA-binding domain"/>
    <property type="match status" value="1"/>
</dbReference>
<keyword evidence="2" id="KW-0902">Two-component regulatory system</keyword>
<dbReference type="GO" id="GO:0032993">
    <property type="term" value="C:protein-DNA complex"/>
    <property type="evidence" value="ECO:0007669"/>
    <property type="project" value="TreeGrafter"/>
</dbReference>
<evidence type="ECO:0000313" key="9">
    <source>
        <dbReference type="Proteomes" id="UP000265354"/>
    </source>
</evidence>